<feature type="transmembrane region" description="Helical" evidence="1">
    <location>
        <begin position="532"/>
        <end position="553"/>
    </location>
</feature>
<protein>
    <recommendedName>
        <fullName evidence="2">Beta-lactamase-related domain-containing protein</fullName>
    </recommendedName>
</protein>
<feature type="transmembrane region" description="Helical" evidence="1">
    <location>
        <begin position="638"/>
        <end position="658"/>
    </location>
</feature>
<keyword evidence="1" id="KW-0472">Membrane</keyword>
<name>A0A2U8DQ78_9CLOT</name>
<evidence type="ECO:0000259" key="2">
    <source>
        <dbReference type="Pfam" id="PF00144"/>
    </source>
</evidence>
<accession>A0A2U8DQ78</accession>
<organism evidence="3 4">
    <name type="scientific">Clostridium drakei</name>
    <dbReference type="NCBI Taxonomy" id="332101"/>
    <lineage>
        <taxon>Bacteria</taxon>
        <taxon>Bacillati</taxon>
        <taxon>Bacillota</taxon>
        <taxon>Clostridia</taxon>
        <taxon>Eubacteriales</taxon>
        <taxon>Clostridiaceae</taxon>
        <taxon>Clostridium</taxon>
    </lineage>
</organism>
<dbReference type="KEGG" id="cdrk:B9W14_09830"/>
<feature type="transmembrane region" description="Helical" evidence="1">
    <location>
        <begin position="573"/>
        <end position="594"/>
    </location>
</feature>
<dbReference type="InterPro" id="IPR001466">
    <property type="entry name" value="Beta-lactam-related"/>
</dbReference>
<proteinExistence type="predicted"/>
<keyword evidence="1" id="KW-0812">Transmembrane</keyword>
<sequence>MLKLWRNMSMCYEGSKKNINFLKNKLVKQIFAIISMFIICFGNSISVFAETNSNDDLLSNKDDLKVFMDTAFQKKMEKQHVPGAVITVVKDGQVIFSKGYGYADLENKVPMTADKTLIRIASVSKLFTYTAMMQLYEQGKVDLKTDVNKYLKGYSLKNEYSNPVTVEQLLTHTSGIDDNRIADLSKDRKDLVSMNDFLKKHLPKVVRKPGNIINYSSYDTALAGGIVEQISGKPLNSFIENNIFKPLKMNNSTLNRDMNPKGLESGYNYENSKISKAKEVEGYFNNYAIGGIISTSEDMAKFMIAHLNNGSYEDERILKESTAINMHSQHAAFDKKLPGMAYGFNEKIINGYRAIEHLGYSPDNIYSDMTLFPEENLGAFISVNQGMNNVPDEIVGEMVKKYFPQKEAVKDNKNVFTGKSDLKNFVGTYRFSENPVSTFHKGDAFPEGEGLTISLKDEKTLTLKGKDVFVGNEYTTNITEVEPLVFKRADNGEYIIFKKNEAGKIYYLAQQQDSWHGTYEKLNWYELSGVQIGVALFSLIIFLIVVICSIGRIIYNRIKKKNGETNPLKKTNFYMASVISLLNVTFFIAALFVLGEPTRYGISMGAKLLLCVPILSLILNLLFLVFIVMDWMKKNSKLYARVCYLLVALTGILYMWFLNYWNLLGFKY</sequence>
<dbReference type="OrthoDB" id="9797709at2"/>
<dbReference type="PANTHER" id="PTHR46825:SF9">
    <property type="entry name" value="BETA-LACTAMASE-RELATED DOMAIN-CONTAINING PROTEIN"/>
    <property type="match status" value="1"/>
</dbReference>
<evidence type="ECO:0000313" key="3">
    <source>
        <dbReference type="EMBL" id="AWI04779.1"/>
    </source>
</evidence>
<dbReference type="InterPro" id="IPR012338">
    <property type="entry name" value="Beta-lactam/transpept-like"/>
</dbReference>
<evidence type="ECO:0000313" key="4">
    <source>
        <dbReference type="Proteomes" id="UP000244910"/>
    </source>
</evidence>
<dbReference type="SUPFAM" id="SSF56601">
    <property type="entry name" value="beta-lactamase/transpeptidase-like"/>
    <property type="match status" value="1"/>
</dbReference>
<dbReference type="Gene3D" id="3.40.710.10">
    <property type="entry name" value="DD-peptidase/beta-lactamase superfamily"/>
    <property type="match status" value="1"/>
</dbReference>
<keyword evidence="4" id="KW-1185">Reference proteome</keyword>
<dbReference type="PANTHER" id="PTHR46825">
    <property type="entry name" value="D-ALANYL-D-ALANINE-CARBOXYPEPTIDASE/ENDOPEPTIDASE AMPH"/>
    <property type="match status" value="1"/>
</dbReference>
<dbReference type="Proteomes" id="UP000244910">
    <property type="component" value="Chromosome"/>
</dbReference>
<reference evidence="4" key="1">
    <citation type="submission" date="2017-04" db="EMBL/GenBank/DDBJ databases">
        <authorList>
            <person name="Song Y."/>
            <person name="Cho B.-K."/>
        </authorList>
    </citation>
    <scope>NUCLEOTIDE SEQUENCE [LARGE SCALE GENOMIC DNA]</scope>
    <source>
        <strain evidence="4">SL1</strain>
    </source>
</reference>
<dbReference type="InterPro" id="IPR050491">
    <property type="entry name" value="AmpC-like"/>
</dbReference>
<dbReference type="EMBL" id="CP020953">
    <property type="protein sequence ID" value="AWI04779.1"/>
    <property type="molecule type" value="Genomic_DNA"/>
</dbReference>
<dbReference type="AlphaFoldDB" id="A0A2U8DQ78"/>
<evidence type="ECO:0000256" key="1">
    <source>
        <dbReference type="SAM" id="Phobius"/>
    </source>
</evidence>
<feature type="domain" description="Beta-lactamase-related" evidence="2">
    <location>
        <begin position="69"/>
        <end position="390"/>
    </location>
</feature>
<feature type="transmembrane region" description="Helical" evidence="1">
    <location>
        <begin position="606"/>
        <end position="626"/>
    </location>
</feature>
<gene>
    <name evidence="3" type="ORF">B9W14_09830</name>
</gene>
<keyword evidence="1" id="KW-1133">Transmembrane helix</keyword>
<dbReference type="Pfam" id="PF00144">
    <property type="entry name" value="Beta-lactamase"/>
    <property type="match status" value="1"/>
</dbReference>